<dbReference type="CDD" id="cd13585">
    <property type="entry name" value="PBP2_TMBP_like"/>
    <property type="match status" value="1"/>
</dbReference>
<keyword evidence="5" id="KW-0449">Lipoprotein</keyword>
<dbReference type="Pfam" id="PF01547">
    <property type="entry name" value="SBP_bac_1"/>
    <property type="match status" value="1"/>
</dbReference>
<dbReference type="InterPro" id="IPR006059">
    <property type="entry name" value="SBP"/>
</dbReference>
<keyword evidence="4" id="KW-0564">Palmitate</keyword>
<evidence type="ECO:0000256" key="2">
    <source>
        <dbReference type="ARBA" id="ARBA00022729"/>
    </source>
</evidence>
<feature type="chain" id="PRO_5047205821" evidence="6">
    <location>
        <begin position="34"/>
        <end position="452"/>
    </location>
</feature>
<comment type="caution">
    <text evidence="7">The sequence shown here is derived from an EMBL/GenBank/DDBJ whole genome shotgun (WGS) entry which is preliminary data.</text>
</comment>
<dbReference type="PANTHER" id="PTHR43649:SF33">
    <property type="entry name" value="POLYGALACTURONAN_RHAMNOGALACTURONAN-BINDING PROTEIN YTCQ"/>
    <property type="match status" value="1"/>
</dbReference>
<evidence type="ECO:0000256" key="5">
    <source>
        <dbReference type="ARBA" id="ARBA00023288"/>
    </source>
</evidence>
<accession>A0ABP9AIP5</accession>
<organism evidence="7 8">
    <name type="scientific">Microbacterium gilvum</name>
    <dbReference type="NCBI Taxonomy" id="1336204"/>
    <lineage>
        <taxon>Bacteria</taxon>
        <taxon>Bacillati</taxon>
        <taxon>Actinomycetota</taxon>
        <taxon>Actinomycetes</taxon>
        <taxon>Micrococcales</taxon>
        <taxon>Microbacteriaceae</taxon>
        <taxon>Microbacterium</taxon>
    </lineage>
</organism>
<protein>
    <submittedName>
        <fullName evidence="7">Sugar ABC transporter substrate-binding protein</fullName>
    </submittedName>
</protein>
<feature type="signal peptide" evidence="6">
    <location>
        <begin position="1"/>
        <end position="33"/>
    </location>
</feature>
<keyword evidence="1" id="KW-1003">Cell membrane</keyword>
<evidence type="ECO:0000256" key="3">
    <source>
        <dbReference type="ARBA" id="ARBA00023136"/>
    </source>
</evidence>
<dbReference type="RefSeq" id="WP_345440050.1">
    <property type="nucleotide sequence ID" value="NZ_BAABKO010000005.1"/>
</dbReference>
<dbReference type="InterPro" id="IPR050490">
    <property type="entry name" value="Bact_solute-bd_prot1"/>
</dbReference>
<reference evidence="8" key="1">
    <citation type="journal article" date="2019" name="Int. J. Syst. Evol. Microbiol.">
        <title>The Global Catalogue of Microorganisms (GCM) 10K type strain sequencing project: providing services to taxonomists for standard genome sequencing and annotation.</title>
        <authorList>
            <consortium name="The Broad Institute Genomics Platform"/>
            <consortium name="The Broad Institute Genome Sequencing Center for Infectious Disease"/>
            <person name="Wu L."/>
            <person name="Ma J."/>
        </authorList>
    </citation>
    <scope>NUCLEOTIDE SEQUENCE [LARGE SCALE GENOMIC DNA]</scope>
    <source>
        <strain evidence="8">JCM 18537</strain>
    </source>
</reference>
<evidence type="ECO:0000256" key="6">
    <source>
        <dbReference type="SAM" id="SignalP"/>
    </source>
</evidence>
<dbReference type="PANTHER" id="PTHR43649">
    <property type="entry name" value="ARABINOSE-BINDING PROTEIN-RELATED"/>
    <property type="match status" value="1"/>
</dbReference>
<keyword evidence="3" id="KW-0472">Membrane</keyword>
<evidence type="ECO:0000313" key="8">
    <source>
        <dbReference type="Proteomes" id="UP001501645"/>
    </source>
</evidence>
<evidence type="ECO:0000313" key="7">
    <source>
        <dbReference type="EMBL" id="GAA4780501.1"/>
    </source>
</evidence>
<keyword evidence="2 6" id="KW-0732">Signal</keyword>
<dbReference type="SUPFAM" id="SSF53850">
    <property type="entry name" value="Periplasmic binding protein-like II"/>
    <property type="match status" value="1"/>
</dbReference>
<gene>
    <name evidence="7" type="ORF">GCM10023351_26900</name>
</gene>
<name>A0ABP9AIP5_9MICO</name>
<dbReference type="Proteomes" id="UP001501645">
    <property type="component" value="Unassembled WGS sequence"/>
</dbReference>
<keyword evidence="8" id="KW-1185">Reference proteome</keyword>
<dbReference type="Gene3D" id="3.40.190.10">
    <property type="entry name" value="Periplasmic binding protein-like II"/>
    <property type="match status" value="1"/>
</dbReference>
<evidence type="ECO:0000256" key="1">
    <source>
        <dbReference type="ARBA" id="ARBA00022475"/>
    </source>
</evidence>
<evidence type="ECO:0000256" key="4">
    <source>
        <dbReference type="ARBA" id="ARBA00023139"/>
    </source>
</evidence>
<sequence>MSTTSIAIRRRAPRALAVIAALAAAAPALGACAATKDPDALTFMFRGGPAEEAAYTAAIEQFEADTGVDVEIIMTTADEYATKLRAAIVGGQVPDVFYVDPGSVEAYVNAGVIQDITDEVEASDVVDLDNMWAYGIDSYRYDGDSLGQGPLYALPKDVGPFSFGYNATMLDEAGIERPDPDDPYTWDEWIEVMQAVTKDVDGDGELDQWGTGLNVVWNLQSFAWSNGADWIDADAETVTVDTPEFAEALQFFADIQNVYQVTPSVAEAQTLDTYQRWMQGQIGFFPVGPWDVPTYSQLDFEWDLIPWPVGATGESASWIGTLGIAVSASTADTSAAVDLAAYLSADRDTQQALVDAGVQIPNLIDMAEEYAADDSTMPANKHEFLDVLQEDGRALPATYTYNGQWYDELFTNIQPVLDGAVSAEEYLAQAQPRMQDFLDMANDQSEMSRTGG</sequence>
<dbReference type="EMBL" id="BAABKO010000005">
    <property type="protein sequence ID" value="GAA4780501.1"/>
    <property type="molecule type" value="Genomic_DNA"/>
</dbReference>
<proteinExistence type="predicted"/>